<keyword evidence="1" id="KW-0472">Membrane</keyword>
<dbReference type="SUPFAM" id="SSF81321">
    <property type="entry name" value="Family A G protein-coupled receptor-like"/>
    <property type="match status" value="1"/>
</dbReference>
<sequence>MDASPARSQPRLNFALYLCRTWNDLTVLLTIVLCIWALFYAEIVPLYQFDESEAVQSIGWSYVIASVMAGTAMVFELLAILVEYGSVSVKSFPPGVTGDDSKLMLFVYVCLSVSYFKMAISGNQWVHTDPFAAGGARPVYTLRYLEWSICMPLLMAVSAGGHDEGQLKSEADQQEVVASGFMGQVNMVLNLPLLVGDRFLSSPLAASARCTATYIWSSWLALVVDDEAGQTRSD</sequence>
<evidence type="ECO:0000313" key="3">
    <source>
        <dbReference type="Proteomes" id="UP001178507"/>
    </source>
</evidence>
<name>A0AA36HV13_9DINO</name>
<keyword evidence="1" id="KW-1133">Transmembrane helix</keyword>
<organism evidence="2 3">
    <name type="scientific">Effrenium voratum</name>
    <dbReference type="NCBI Taxonomy" id="2562239"/>
    <lineage>
        <taxon>Eukaryota</taxon>
        <taxon>Sar</taxon>
        <taxon>Alveolata</taxon>
        <taxon>Dinophyceae</taxon>
        <taxon>Suessiales</taxon>
        <taxon>Symbiodiniaceae</taxon>
        <taxon>Effrenium</taxon>
    </lineage>
</organism>
<dbReference type="Proteomes" id="UP001178507">
    <property type="component" value="Unassembled WGS sequence"/>
</dbReference>
<reference evidence="2" key="1">
    <citation type="submission" date="2023-08" db="EMBL/GenBank/DDBJ databases">
        <authorList>
            <person name="Chen Y."/>
            <person name="Shah S."/>
            <person name="Dougan E. K."/>
            <person name="Thang M."/>
            <person name="Chan C."/>
        </authorList>
    </citation>
    <scope>NUCLEOTIDE SEQUENCE</scope>
</reference>
<dbReference type="Gene3D" id="1.20.1070.10">
    <property type="entry name" value="Rhodopsin 7-helix transmembrane proteins"/>
    <property type="match status" value="1"/>
</dbReference>
<dbReference type="AlphaFoldDB" id="A0AA36HV13"/>
<feature type="transmembrane region" description="Helical" evidence="1">
    <location>
        <begin position="21"/>
        <end position="40"/>
    </location>
</feature>
<keyword evidence="3" id="KW-1185">Reference proteome</keyword>
<gene>
    <name evidence="2" type="ORF">EVOR1521_LOCUS4846</name>
</gene>
<proteinExistence type="predicted"/>
<keyword evidence="1" id="KW-0812">Transmembrane</keyword>
<evidence type="ECO:0000256" key="1">
    <source>
        <dbReference type="SAM" id="Phobius"/>
    </source>
</evidence>
<evidence type="ECO:0000313" key="2">
    <source>
        <dbReference type="EMBL" id="CAJ1375606.1"/>
    </source>
</evidence>
<dbReference type="EMBL" id="CAUJNA010000333">
    <property type="protein sequence ID" value="CAJ1375606.1"/>
    <property type="molecule type" value="Genomic_DNA"/>
</dbReference>
<protein>
    <submittedName>
        <fullName evidence="2">Uncharacterized protein</fullName>
    </submittedName>
</protein>
<feature type="transmembrane region" description="Helical" evidence="1">
    <location>
        <begin position="60"/>
        <end position="82"/>
    </location>
</feature>
<accession>A0AA36HV13</accession>
<comment type="caution">
    <text evidence="2">The sequence shown here is derived from an EMBL/GenBank/DDBJ whole genome shotgun (WGS) entry which is preliminary data.</text>
</comment>